<dbReference type="EMBL" id="JASDAP010000005">
    <property type="protein sequence ID" value="KAK1903033.1"/>
    <property type="molecule type" value="Genomic_DNA"/>
</dbReference>
<dbReference type="AlphaFoldDB" id="A0AAD9FEE3"/>
<name>A0AAD9FEE3_DISEL</name>
<evidence type="ECO:0000313" key="1">
    <source>
        <dbReference type="EMBL" id="KAK1903033.1"/>
    </source>
</evidence>
<proteinExistence type="predicted"/>
<evidence type="ECO:0000313" key="2">
    <source>
        <dbReference type="Proteomes" id="UP001228049"/>
    </source>
</evidence>
<sequence>MGQSGGGFPEFRIRSGLLRDDRFPDEIRQVHGVGFETGTPQERCLENGSEWREEEESLVVIYSLLSPQVKP</sequence>
<gene>
    <name evidence="1" type="ORF">KUDE01_005992</name>
</gene>
<comment type="caution">
    <text evidence="1">The sequence shown here is derived from an EMBL/GenBank/DDBJ whole genome shotgun (WGS) entry which is preliminary data.</text>
</comment>
<organism evidence="1 2">
    <name type="scientific">Dissostichus eleginoides</name>
    <name type="common">Patagonian toothfish</name>
    <name type="synonym">Dissostichus amissus</name>
    <dbReference type="NCBI Taxonomy" id="100907"/>
    <lineage>
        <taxon>Eukaryota</taxon>
        <taxon>Metazoa</taxon>
        <taxon>Chordata</taxon>
        <taxon>Craniata</taxon>
        <taxon>Vertebrata</taxon>
        <taxon>Euteleostomi</taxon>
        <taxon>Actinopterygii</taxon>
        <taxon>Neopterygii</taxon>
        <taxon>Teleostei</taxon>
        <taxon>Neoteleostei</taxon>
        <taxon>Acanthomorphata</taxon>
        <taxon>Eupercaria</taxon>
        <taxon>Perciformes</taxon>
        <taxon>Notothenioidei</taxon>
        <taxon>Nototheniidae</taxon>
        <taxon>Dissostichus</taxon>
    </lineage>
</organism>
<dbReference type="Proteomes" id="UP001228049">
    <property type="component" value="Unassembled WGS sequence"/>
</dbReference>
<protein>
    <submittedName>
        <fullName evidence="1">L-cysteine S-thiosulfotransferase subunit SoxA</fullName>
    </submittedName>
</protein>
<reference evidence="1" key="1">
    <citation type="submission" date="2023-04" db="EMBL/GenBank/DDBJ databases">
        <title>Chromosome-level genome of Chaenocephalus aceratus.</title>
        <authorList>
            <person name="Park H."/>
        </authorList>
    </citation>
    <scope>NUCLEOTIDE SEQUENCE</scope>
    <source>
        <strain evidence="1">DE</strain>
        <tissue evidence="1">Muscle</tissue>
    </source>
</reference>
<keyword evidence="2" id="KW-1185">Reference proteome</keyword>
<accession>A0AAD9FEE3</accession>